<reference evidence="2 3" key="1">
    <citation type="journal article" date="2001" name="J. Bacteriol.">
        <title>Genome sequence and comparative analysis of the solvent-producing bacterium Clostridium acetobutylicum.</title>
        <authorList>
            <person name="Nolling J."/>
            <person name="Breton G."/>
            <person name="Omelchenko M.V."/>
            <person name="Makarova K.S."/>
            <person name="Zeng Q."/>
            <person name="Gibson R."/>
            <person name="Lee H.M."/>
            <person name="Dubois J."/>
            <person name="Qiu D."/>
            <person name="Hitti J."/>
            <person name="Wolf Y.I."/>
            <person name="Tatusov R.L."/>
            <person name="Sabathe F."/>
            <person name="Doucette-Stamm L."/>
            <person name="Soucaille P."/>
            <person name="Daly M.J."/>
            <person name="Bennett G.N."/>
            <person name="Koonin E.V."/>
            <person name="Smith D.R."/>
        </authorList>
    </citation>
    <scope>NUCLEOTIDE SEQUENCE [LARGE SCALE GENOMIC DNA]</scope>
    <source>
        <strain evidence="3">ATCC 824 / DSM 792 / JCM 1419 / LMG 5710 / VKM B-1787</strain>
    </source>
</reference>
<dbReference type="HOGENOM" id="CLU_789162_0_0_9"/>
<dbReference type="STRING" id="272562.CA_C1182"/>
<accession>Q97JU1</accession>
<keyword evidence="3" id="KW-1185">Reference proteome</keyword>
<evidence type="ECO:0000313" key="3">
    <source>
        <dbReference type="Proteomes" id="UP000000814"/>
    </source>
</evidence>
<dbReference type="Pfam" id="PF13479">
    <property type="entry name" value="AAA_24"/>
    <property type="match status" value="1"/>
</dbReference>
<evidence type="ECO:0000256" key="1">
    <source>
        <dbReference type="SAM" id="Coils"/>
    </source>
</evidence>
<dbReference type="EMBL" id="AE001437">
    <property type="protein sequence ID" value="AAK79154.1"/>
    <property type="molecule type" value="Genomic_DNA"/>
</dbReference>
<gene>
    <name evidence="2" type="ordered locus">CA_C1182</name>
</gene>
<organism evidence="2 3">
    <name type="scientific">Clostridium acetobutylicum (strain ATCC 824 / DSM 792 / JCM 1419 / IAM 19013 / LMG 5710 / NBRC 13948 / NRRL B-527 / VKM B-1787 / 2291 / W)</name>
    <dbReference type="NCBI Taxonomy" id="272562"/>
    <lineage>
        <taxon>Bacteria</taxon>
        <taxon>Bacillati</taxon>
        <taxon>Bacillota</taxon>
        <taxon>Clostridia</taxon>
        <taxon>Eubacteriales</taxon>
        <taxon>Clostridiaceae</taxon>
        <taxon>Clostridium</taxon>
    </lineage>
</organism>
<dbReference type="AlphaFoldDB" id="Q97JU1"/>
<feature type="coiled-coil region" evidence="1">
    <location>
        <begin position="260"/>
        <end position="292"/>
    </location>
</feature>
<protein>
    <submittedName>
        <fullName evidence="2">Phage related protein, YorG B.subtilis homolog</fullName>
    </submittedName>
</protein>
<dbReference type="GeneID" id="44997692"/>
<dbReference type="RefSeq" id="WP_010964495.1">
    <property type="nucleotide sequence ID" value="NC_003030.1"/>
</dbReference>
<dbReference type="PATRIC" id="fig|272562.8.peg.1385"/>
<dbReference type="KEGG" id="cac:CA_C1182"/>
<dbReference type="Proteomes" id="UP000000814">
    <property type="component" value="Chromosome"/>
</dbReference>
<dbReference type="PIR" id="G97045">
    <property type="entry name" value="G97045"/>
</dbReference>
<evidence type="ECO:0000313" key="2">
    <source>
        <dbReference type="EMBL" id="AAK79154.1"/>
    </source>
</evidence>
<name>Q97JU1_CLOAB</name>
<proteinExistence type="predicted"/>
<sequence length="351" mass="40167">MSFDLSELGVEKNIPKVNFTEYSGLIVAEPKWGKTTLSSLYPNAIILPFEKGYKGNVANIFKRLFSWDDFIEFIDKLEEKREEIGDTIKVLVFDTVNEAYSMVDRYTLQRLSILDGKNYMAAREVPHGQFYSEKDKDFMEQIRRIENLGFMPLFISHLEKKTVTPKKGEPYDIYTSTMPERLQKIINPLVSYIIYGERTLADDGNGNKIPKRVLLTKSDEMVTAGSRVRLDHNIVFDTEEEAMEKFQNAFKDSIRKTLINAGIEKDLDVLSKEQQEEKNKEITKSLSGKKNEIELSQVIKQILSEIGTLTKEGKAPSVIMPILTDNGITDPHLISEVDLAKKILKELQDLN</sequence>
<keyword evidence="1" id="KW-0175">Coiled coil</keyword>